<dbReference type="Proteomes" id="UP001434883">
    <property type="component" value="Unassembled WGS sequence"/>
</dbReference>
<evidence type="ECO:0000313" key="2">
    <source>
        <dbReference type="Proteomes" id="UP001434883"/>
    </source>
</evidence>
<gene>
    <name evidence="1" type="ORF">XENOCAPTIV_004824</name>
</gene>
<dbReference type="EMBL" id="JAHRIN010018322">
    <property type="protein sequence ID" value="MEQ2197898.1"/>
    <property type="molecule type" value="Genomic_DNA"/>
</dbReference>
<name>A0ABV0QPZ3_9TELE</name>
<organism evidence="1 2">
    <name type="scientific">Xenoophorus captivus</name>
    <dbReference type="NCBI Taxonomy" id="1517983"/>
    <lineage>
        <taxon>Eukaryota</taxon>
        <taxon>Metazoa</taxon>
        <taxon>Chordata</taxon>
        <taxon>Craniata</taxon>
        <taxon>Vertebrata</taxon>
        <taxon>Euteleostomi</taxon>
        <taxon>Actinopterygii</taxon>
        <taxon>Neopterygii</taxon>
        <taxon>Teleostei</taxon>
        <taxon>Neoteleostei</taxon>
        <taxon>Acanthomorphata</taxon>
        <taxon>Ovalentaria</taxon>
        <taxon>Atherinomorphae</taxon>
        <taxon>Cyprinodontiformes</taxon>
        <taxon>Goodeidae</taxon>
        <taxon>Xenoophorus</taxon>
    </lineage>
</organism>
<comment type="caution">
    <text evidence="1">The sequence shown here is derived from an EMBL/GenBank/DDBJ whole genome shotgun (WGS) entry which is preliminary data.</text>
</comment>
<reference evidence="1 2" key="1">
    <citation type="submission" date="2021-06" db="EMBL/GenBank/DDBJ databases">
        <authorList>
            <person name="Palmer J.M."/>
        </authorList>
    </citation>
    <scope>NUCLEOTIDE SEQUENCE [LARGE SCALE GENOMIC DNA]</scope>
    <source>
        <strain evidence="1 2">XC_2019</strain>
        <tissue evidence="1">Muscle</tissue>
    </source>
</reference>
<evidence type="ECO:0000313" key="1">
    <source>
        <dbReference type="EMBL" id="MEQ2197898.1"/>
    </source>
</evidence>
<sequence>RGSGAVVQVPVSGPESAISLPQQFLDLFVHPGLLVRKHLDVSLHCDGVNTVLNIAKYC</sequence>
<feature type="non-terminal residue" evidence="1">
    <location>
        <position position="1"/>
    </location>
</feature>
<proteinExistence type="predicted"/>
<accession>A0ABV0QPZ3</accession>
<protein>
    <submittedName>
        <fullName evidence="1">Uncharacterized protein</fullName>
    </submittedName>
</protein>
<keyword evidence="2" id="KW-1185">Reference proteome</keyword>